<evidence type="ECO:0000256" key="6">
    <source>
        <dbReference type="ARBA" id="ARBA00042926"/>
    </source>
</evidence>
<dbReference type="EC" id="1.3.1.20" evidence="3"/>
<evidence type="ECO:0000259" key="12">
    <source>
        <dbReference type="Pfam" id="PF22725"/>
    </source>
</evidence>
<name>A0A8D2LJU6_VARKO</name>
<evidence type="ECO:0000256" key="2">
    <source>
        <dbReference type="ARBA" id="ARBA00023002"/>
    </source>
</evidence>
<evidence type="ECO:0000256" key="4">
    <source>
        <dbReference type="ARBA" id="ARBA00038984"/>
    </source>
</evidence>
<evidence type="ECO:0000256" key="5">
    <source>
        <dbReference type="ARBA" id="ARBA00040603"/>
    </source>
</evidence>
<feature type="domain" description="Gfo/Idh/MocA-like oxidoreductase N-terminal" evidence="11">
    <location>
        <begin position="17"/>
        <end position="94"/>
    </location>
</feature>
<sequence length="304" mass="33574">MTQELTDSLPTLPRLEYAQTHSIPRAYGSYEELAEDPDVDVAYVGVIPPYHLPAALLFIRAGKNVLCEKPLGMNATEVEMMVQAAREKKVFLMEALWTRFFPASEKMCSLLRERTVGEPLMLCAEIGLPPSTPWGMQKALGGGALLSLGIYCVQLACVVFDREKPNSIVASGVLSETGVDKVASVILNYSGQRQAVFMYTRMAKMPNRASITGTKGIIEVNPFYSPLRLVVNGQKEDFPLPTAPQKLHYPTSAALSYEAQHVRQCILQGLKESPIVSHVDSELVHSILDEIRRQLGVTYPQDHA</sequence>
<dbReference type="GO" id="GO:0042843">
    <property type="term" value="P:D-xylose catabolic process"/>
    <property type="evidence" value="ECO:0007669"/>
    <property type="project" value="TreeGrafter"/>
</dbReference>
<dbReference type="InterPro" id="IPR055170">
    <property type="entry name" value="GFO_IDH_MocA-like_dom"/>
</dbReference>
<dbReference type="InterPro" id="IPR036291">
    <property type="entry name" value="NAD(P)-bd_dom_sf"/>
</dbReference>
<comment type="catalytic activity">
    <reaction evidence="9">
        <text>(1R,2R)-1,2-dihydrobenzene-1,2-diol + NADP(+) = catechol + NADPH + H(+)</text>
        <dbReference type="Rhea" id="RHEA:16729"/>
        <dbReference type="ChEBI" id="CHEBI:10702"/>
        <dbReference type="ChEBI" id="CHEBI:15378"/>
        <dbReference type="ChEBI" id="CHEBI:18135"/>
        <dbReference type="ChEBI" id="CHEBI:57783"/>
        <dbReference type="ChEBI" id="CHEBI:58349"/>
        <dbReference type="EC" id="1.3.1.20"/>
    </reaction>
</comment>
<reference evidence="13" key="1">
    <citation type="submission" date="2025-08" db="UniProtKB">
        <authorList>
            <consortium name="Ensembl"/>
        </authorList>
    </citation>
    <scope>IDENTIFICATION</scope>
</reference>
<dbReference type="Pfam" id="PF22725">
    <property type="entry name" value="GFO_IDH_MocA_C3"/>
    <property type="match status" value="1"/>
</dbReference>
<dbReference type="GO" id="GO:0047837">
    <property type="term" value="F:D-xylose 1-dehydrogenase (NADP+) activity"/>
    <property type="evidence" value="ECO:0007669"/>
    <property type="project" value="UniProtKB-EC"/>
</dbReference>
<dbReference type="GO" id="GO:0000166">
    <property type="term" value="F:nucleotide binding"/>
    <property type="evidence" value="ECO:0007669"/>
    <property type="project" value="InterPro"/>
</dbReference>
<dbReference type="SUPFAM" id="SSF55347">
    <property type="entry name" value="Glyceraldehyde-3-phosphate dehydrogenase-like, C-terminal domain"/>
    <property type="match status" value="1"/>
</dbReference>
<dbReference type="PANTHER" id="PTHR22604:SF105">
    <property type="entry name" value="TRANS-1,2-DIHYDROBENZENE-1,2-DIOL DEHYDROGENASE"/>
    <property type="match status" value="1"/>
</dbReference>
<dbReference type="Gene3D" id="3.40.50.720">
    <property type="entry name" value="NAD(P)-binding Rossmann-like Domain"/>
    <property type="match status" value="1"/>
</dbReference>
<dbReference type="Gene3D" id="3.30.360.10">
    <property type="entry name" value="Dihydrodipicolinate Reductase, domain 2"/>
    <property type="match status" value="1"/>
</dbReference>
<dbReference type="EC" id="1.1.1.179" evidence="4"/>
<proteinExistence type="inferred from homology"/>
<comment type="catalytic activity">
    <reaction evidence="10">
        <text>D-xylose + NADP(+) = D-xylono-1,5-lactone + NADPH + H(+)</text>
        <dbReference type="Rhea" id="RHEA:22000"/>
        <dbReference type="ChEBI" id="CHEBI:15378"/>
        <dbReference type="ChEBI" id="CHEBI:15867"/>
        <dbReference type="ChEBI" id="CHEBI:53455"/>
        <dbReference type="ChEBI" id="CHEBI:57783"/>
        <dbReference type="ChEBI" id="CHEBI:58349"/>
        <dbReference type="EC" id="1.1.1.179"/>
    </reaction>
</comment>
<evidence type="ECO:0000256" key="10">
    <source>
        <dbReference type="ARBA" id="ARBA00049233"/>
    </source>
</evidence>
<feature type="domain" description="GFO/IDH/MocA-like oxidoreductase" evidence="12">
    <location>
        <begin position="106"/>
        <end position="219"/>
    </location>
</feature>
<dbReference type="OMA" id="NFMFLHH"/>
<evidence type="ECO:0000256" key="1">
    <source>
        <dbReference type="ARBA" id="ARBA00010928"/>
    </source>
</evidence>
<evidence type="ECO:0000313" key="14">
    <source>
        <dbReference type="Proteomes" id="UP000694545"/>
    </source>
</evidence>
<dbReference type="InterPro" id="IPR000683">
    <property type="entry name" value="Gfo/Idh/MocA-like_OxRdtase_N"/>
</dbReference>
<dbReference type="PANTHER" id="PTHR22604">
    <property type="entry name" value="OXIDOREDUCTASES"/>
    <property type="match status" value="1"/>
</dbReference>
<dbReference type="GO" id="GO:0047115">
    <property type="term" value="F:trans-1,2-dihydrobenzene-1,2-diol dehydrogenase activity"/>
    <property type="evidence" value="ECO:0007669"/>
    <property type="project" value="UniProtKB-EC"/>
</dbReference>
<accession>A0A8D2LJU6</accession>
<evidence type="ECO:0000256" key="3">
    <source>
        <dbReference type="ARBA" id="ARBA00038853"/>
    </source>
</evidence>
<dbReference type="InterPro" id="IPR050984">
    <property type="entry name" value="Gfo/Idh/MocA_domain"/>
</dbReference>
<evidence type="ECO:0000259" key="11">
    <source>
        <dbReference type="Pfam" id="PF01408"/>
    </source>
</evidence>
<protein>
    <recommendedName>
        <fullName evidence="5">Trans-1,2-dihydrobenzene-1,2-diol dehydrogenase</fullName>
        <ecNumber evidence="4">1.1.1.179</ecNumber>
        <ecNumber evidence="3">1.3.1.20</ecNumber>
    </recommendedName>
    <alternativeName>
        <fullName evidence="8">D-xylose 1-dehydrogenase</fullName>
    </alternativeName>
    <alternativeName>
        <fullName evidence="7">D-xylose-NADP dehydrogenase</fullName>
    </alternativeName>
    <alternativeName>
        <fullName evidence="6">Dimeric dihydrodiol dehydrogenase</fullName>
    </alternativeName>
</protein>
<organism evidence="13 14">
    <name type="scientific">Varanus komodoensis</name>
    <name type="common">Komodo dragon</name>
    <dbReference type="NCBI Taxonomy" id="61221"/>
    <lineage>
        <taxon>Eukaryota</taxon>
        <taxon>Metazoa</taxon>
        <taxon>Chordata</taxon>
        <taxon>Craniata</taxon>
        <taxon>Vertebrata</taxon>
        <taxon>Euteleostomi</taxon>
        <taxon>Lepidosauria</taxon>
        <taxon>Squamata</taxon>
        <taxon>Bifurcata</taxon>
        <taxon>Unidentata</taxon>
        <taxon>Episquamata</taxon>
        <taxon>Toxicofera</taxon>
        <taxon>Anguimorpha</taxon>
        <taxon>Paleoanguimorpha</taxon>
        <taxon>Varanoidea</taxon>
        <taxon>Varanidae</taxon>
        <taxon>Varanus</taxon>
    </lineage>
</organism>
<comment type="similarity">
    <text evidence="1">Belongs to the Gfo/Idh/MocA family.</text>
</comment>
<evidence type="ECO:0000256" key="9">
    <source>
        <dbReference type="ARBA" id="ARBA00047423"/>
    </source>
</evidence>
<evidence type="ECO:0000256" key="8">
    <source>
        <dbReference type="ARBA" id="ARBA00043025"/>
    </source>
</evidence>
<dbReference type="Ensembl" id="ENSVKKT00000023745.1">
    <property type="protein sequence ID" value="ENSVKKP00000023168.1"/>
    <property type="gene ID" value="ENSVKKG00000015382.1"/>
</dbReference>
<keyword evidence="14" id="KW-1185">Reference proteome</keyword>
<evidence type="ECO:0000256" key="7">
    <source>
        <dbReference type="ARBA" id="ARBA00042988"/>
    </source>
</evidence>
<dbReference type="Proteomes" id="UP000694545">
    <property type="component" value="Unplaced"/>
</dbReference>
<dbReference type="SUPFAM" id="SSF51735">
    <property type="entry name" value="NAD(P)-binding Rossmann-fold domains"/>
    <property type="match status" value="1"/>
</dbReference>
<dbReference type="Pfam" id="PF01408">
    <property type="entry name" value="GFO_IDH_MocA"/>
    <property type="match status" value="1"/>
</dbReference>
<evidence type="ECO:0000313" key="13">
    <source>
        <dbReference type="Ensembl" id="ENSVKKP00000023168.1"/>
    </source>
</evidence>
<keyword evidence="2" id="KW-0560">Oxidoreductase</keyword>
<dbReference type="AlphaFoldDB" id="A0A8D2LJU6"/>
<reference evidence="13" key="2">
    <citation type="submission" date="2025-09" db="UniProtKB">
        <authorList>
            <consortium name="Ensembl"/>
        </authorList>
    </citation>
    <scope>IDENTIFICATION</scope>
</reference>